<name>R0M6P4_NOSB1</name>
<gene>
    <name evidence="1" type="ORF">NBO_64g0060</name>
</gene>
<sequence length="60" mass="7248">MNKYFFSIQNINFSINKILNLFIMKIFSLSENLNFNLWILSFKSSKDCKRSFEKIFRGDN</sequence>
<dbReference type="EMBL" id="KB908972">
    <property type="protein sequence ID" value="EOB13679.1"/>
    <property type="molecule type" value="Genomic_DNA"/>
</dbReference>
<evidence type="ECO:0000313" key="2">
    <source>
        <dbReference type="Proteomes" id="UP000016927"/>
    </source>
</evidence>
<keyword evidence="2" id="KW-1185">Reference proteome</keyword>
<dbReference type="Proteomes" id="UP000016927">
    <property type="component" value="Unassembled WGS sequence"/>
</dbReference>
<organism evidence="1 2">
    <name type="scientific">Nosema bombycis (strain CQ1 / CVCC 102059)</name>
    <name type="common">Microsporidian parasite</name>
    <name type="synonym">Pebrine of silkworm</name>
    <dbReference type="NCBI Taxonomy" id="578461"/>
    <lineage>
        <taxon>Eukaryota</taxon>
        <taxon>Fungi</taxon>
        <taxon>Fungi incertae sedis</taxon>
        <taxon>Microsporidia</taxon>
        <taxon>Nosematidae</taxon>
        <taxon>Nosema</taxon>
    </lineage>
</organism>
<evidence type="ECO:0000313" key="1">
    <source>
        <dbReference type="EMBL" id="EOB13679.1"/>
    </source>
</evidence>
<dbReference type="AlphaFoldDB" id="R0M6P4"/>
<protein>
    <submittedName>
        <fullName evidence="1">Uncharacterized protein</fullName>
    </submittedName>
</protein>
<dbReference type="HOGENOM" id="CLU_2942361_0_0_1"/>
<proteinExistence type="predicted"/>
<reference evidence="1 2" key="1">
    <citation type="journal article" date="2013" name="BMC Genomics">
        <title>Comparative genomics of parasitic silkworm microsporidia reveal an association between genome expansion and host adaptation.</title>
        <authorList>
            <person name="Pan G."/>
            <person name="Xu J."/>
            <person name="Li T."/>
            <person name="Xia Q."/>
            <person name="Liu S.L."/>
            <person name="Zhang G."/>
            <person name="Li S."/>
            <person name="Li C."/>
            <person name="Liu H."/>
            <person name="Yang L."/>
            <person name="Liu T."/>
            <person name="Zhang X."/>
            <person name="Wu Z."/>
            <person name="Fan W."/>
            <person name="Dang X."/>
            <person name="Xiang H."/>
            <person name="Tao M."/>
            <person name="Li Y."/>
            <person name="Hu J."/>
            <person name="Li Z."/>
            <person name="Lin L."/>
            <person name="Luo J."/>
            <person name="Geng L."/>
            <person name="Wang L."/>
            <person name="Long M."/>
            <person name="Wan Y."/>
            <person name="He N."/>
            <person name="Zhang Z."/>
            <person name="Lu C."/>
            <person name="Keeling P.J."/>
            <person name="Wang J."/>
            <person name="Xiang Z."/>
            <person name="Zhou Z."/>
        </authorList>
    </citation>
    <scope>NUCLEOTIDE SEQUENCE [LARGE SCALE GENOMIC DNA]</scope>
    <source>
        <strain evidence="2">CQ1 / CVCC 102059</strain>
    </source>
</reference>
<dbReference type="VEuPathDB" id="MicrosporidiaDB:NBO_64g0060"/>
<accession>R0M6P4</accession>